<dbReference type="Proteomes" id="UP000479710">
    <property type="component" value="Unassembled WGS sequence"/>
</dbReference>
<dbReference type="GO" id="GO:0016491">
    <property type="term" value="F:oxidoreductase activity"/>
    <property type="evidence" value="ECO:0007669"/>
    <property type="project" value="UniProtKB-KW"/>
</dbReference>
<evidence type="ECO:0000313" key="4">
    <source>
        <dbReference type="EMBL" id="KAF0911594.1"/>
    </source>
</evidence>
<proteinExistence type="inferred from homology"/>
<dbReference type="InterPro" id="IPR016166">
    <property type="entry name" value="FAD-bd_PCMH"/>
</dbReference>
<evidence type="ECO:0000256" key="2">
    <source>
        <dbReference type="ARBA" id="ARBA00023002"/>
    </source>
</evidence>
<dbReference type="GO" id="GO:0071949">
    <property type="term" value="F:FAD binding"/>
    <property type="evidence" value="ECO:0007669"/>
    <property type="project" value="InterPro"/>
</dbReference>
<dbReference type="InterPro" id="IPR036318">
    <property type="entry name" value="FAD-bd_PCMH-like_sf"/>
</dbReference>
<keyword evidence="2" id="KW-0560">Oxidoreductase</keyword>
<organism evidence="4 5">
    <name type="scientific">Oryza meyeriana var. granulata</name>
    <dbReference type="NCBI Taxonomy" id="110450"/>
    <lineage>
        <taxon>Eukaryota</taxon>
        <taxon>Viridiplantae</taxon>
        <taxon>Streptophyta</taxon>
        <taxon>Embryophyta</taxon>
        <taxon>Tracheophyta</taxon>
        <taxon>Spermatophyta</taxon>
        <taxon>Magnoliopsida</taxon>
        <taxon>Liliopsida</taxon>
        <taxon>Poales</taxon>
        <taxon>Poaceae</taxon>
        <taxon>BOP clade</taxon>
        <taxon>Oryzoideae</taxon>
        <taxon>Oryzeae</taxon>
        <taxon>Oryzinae</taxon>
        <taxon>Oryza</taxon>
        <taxon>Oryza meyeriana</taxon>
    </lineage>
</organism>
<sequence length="377" mass="39627">MASSSPSWWCRASSPPDPVQCASGTTDCTVTNAYGVFPDGSTCCAAAAAYPASEQVLLRVVAGATASRTRTKVATRYGHSVPKLAFPGGGDGRGLGISTNALNRVAVDAKRRAITVESGVTLAELIDAAAEAGLLLPHSPYWLGVTVRGLLSTGAHGSSVWRTGSAVHEYVTGMRIVTPAPAREGYAKVRVLNAGDPELEAAKHEFADILWYPGHGKAVYRIDDGVYDFVGFRPTPTLAIQANRLAEDALEVTGNAGGKFLTASATTTLLAAGNYGLTRHGLLAPLPGTPVVGYQNRIQSSGSCLTGADDALLTACLWDPRVEHGMFYFQAGISVPLSKAAAFIRDVQRLRDLNPDALCGVELYDGVLMRYVRASTT</sequence>
<evidence type="ECO:0000313" key="5">
    <source>
        <dbReference type="Proteomes" id="UP000479710"/>
    </source>
</evidence>
<dbReference type="Gene3D" id="3.30.465.10">
    <property type="match status" value="1"/>
</dbReference>
<dbReference type="InterPro" id="IPR016169">
    <property type="entry name" value="FAD-bd_PCMH_sub2"/>
</dbReference>
<evidence type="ECO:0000259" key="3">
    <source>
        <dbReference type="PROSITE" id="PS51387"/>
    </source>
</evidence>
<feature type="domain" description="FAD-binding PCMH-type" evidence="3">
    <location>
        <begin position="41"/>
        <end position="263"/>
    </location>
</feature>
<dbReference type="InterPro" id="IPR006094">
    <property type="entry name" value="Oxid_FAD_bind_N"/>
</dbReference>
<accession>A0A6G1DHB6</accession>
<dbReference type="Pfam" id="PF01565">
    <property type="entry name" value="FAD_binding_4"/>
    <property type="match status" value="1"/>
</dbReference>
<evidence type="ECO:0000256" key="1">
    <source>
        <dbReference type="ARBA" id="ARBA00005466"/>
    </source>
</evidence>
<keyword evidence="5" id="KW-1185">Reference proteome</keyword>
<dbReference type="InterPro" id="IPR050432">
    <property type="entry name" value="FAD-linked_Oxidoreductases_BP"/>
</dbReference>
<dbReference type="AlphaFoldDB" id="A0A6G1DHB6"/>
<name>A0A6G1DHB6_9ORYZ</name>
<reference evidence="4 5" key="1">
    <citation type="submission" date="2019-11" db="EMBL/GenBank/DDBJ databases">
        <title>Whole genome sequence of Oryza granulata.</title>
        <authorList>
            <person name="Li W."/>
        </authorList>
    </citation>
    <scope>NUCLEOTIDE SEQUENCE [LARGE SCALE GENOMIC DNA]</scope>
    <source>
        <strain evidence="5">cv. Menghai</strain>
        <tissue evidence="4">Leaf</tissue>
    </source>
</reference>
<gene>
    <name evidence="4" type="ORF">E2562_011214</name>
</gene>
<protein>
    <recommendedName>
        <fullName evidence="3">FAD-binding PCMH-type domain-containing protein</fullName>
    </recommendedName>
</protein>
<dbReference type="PROSITE" id="PS51387">
    <property type="entry name" value="FAD_PCMH"/>
    <property type="match status" value="1"/>
</dbReference>
<comment type="similarity">
    <text evidence="1">Belongs to the oxygen-dependent FAD-linked oxidoreductase family.</text>
</comment>
<dbReference type="EMBL" id="SPHZ02000006">
    <property type="protein sequence ID" value="KAF0911594.1"/>
    <property type="molecule type" value="Genomic_DNA"/>
</dbReference>
<dbReference type="SUPFAM" id="SSF56176">
    <property type="entry name" value="FAD-binding/transporter-associated domain-like"/>
    <property type="match status" value="1"/>
</dbReference>
<comment type="caution">
    <text evidence="4">The sequence shown here is derived from an EMBL/GenBank/DDBJ whole genome shotgun (WGS) entry which is preliminary data.</text>
</comment>
<dbReference type="PANTHER" id="PTHR13878:SF117">
    <property type="entry name" value="OS08G0519100 PROTEIN"/>
    <property type="match status" value="1"/>
</dbReference>
<dbReference type="PANTHER" id="PTHR13878">
    <property type="entry name" value="GULONOLACTONE OXIDASE"/>
    <property type="match status" value="1"/>
</dbReference>
<dbReference type="OrthoDB" id="610608at2759"/>